<dbReference type="Pfam" id="PF00078">
    <property type="entry name" value="RVT_1"/>
    <property type="match status" value="1"/>
</dbReference>
<evidence type="ECO:0000256" key="1">
    <source>
        <dbReference type="SAM" id="MobiDB-lite"/>
    </source>
</evidence>
<feature type="domain" description="Reverse transcriptase" evidence="2">
    <location>
        <begin position="393"/>
        <end position="572"/>
    </location>
</feature>
<protein>
    <submittedName>
        <fullName evidence="3">Reverse transcriptase (RNA-dependent DNA polymerase)</fullName>
    </submittedName>
</protein>
<dbReference type="GO" id="GO:0003964">
    <property type="term" value="F:RNA-directed DNA polymerase activity"/>
    <property type="evidence" value="ECO:0007669"/>
    <property type="project" value="UniProtKB-KW"/>
</dbReference>
<reference evidence="3 4" key="1">
    <citation type="journal article" date="2024" name="BMC Genomics">
        <title>De novo assembly and annotation of Popillia japonica's genome with initial clues to its potential as an invasive pest.</title>
        <authorList>
            <person name="Cucini C."/>
            <person name="Boschi S."/>
            <person name="Funari R."/>
            <person name="Cardaioli E."/>
            <person name="Iannotti N."/>
            <person name="Marturano G."/>
            <person name="Paoli F."/>
            <person name="Bruttini M."/>
            <person name="Carapelli A."/>
            <person name="Frati F."/>
            <person name="Nardi F."/>
        </authorList>
    </citation>
    <scope>NUCLEOTIDE SEQUENCE [LARGE SCALE GENOMIC DNA]</scope>
    <source>
        <strain evidence="3">DMR45628</strain>
    </source>
</reference>
<feature type="region of interest" description="Disordered" evidence="1">
    <location>
        <begin position="1"/>
        <end position="20"/>
    </location>
</feature>
<proteinExistence type="predicted"/>
<feature type="region of interest" description="Disordered" evidence="1">
    <location>
        <begin position="631"/>
        <end position="657"/>
    </location>
</feature>
<dbReference type="InterPro" id="IPR000477">
    <property type="entry name" value="RT_dom"/>
</dbReference>
<organism evidence="3 4">
    <name type="scientific">Popillia japonica</name>
    <name type="common">Japanese beetle</name>
    <dbReference type="NCBI Taxonomy" id="7064"/>
    <lineage>
        <taxon>Eukaryota</taxon>
        <taxon>Metazoa</taxon>
        <taxon>Ecdysozoa</taxon>
        <taxon>Arthropoda</taxon>
        <taxon>Hexapoda</taxon>
        <taxon>Insecta</taxon>
        <taxon>Pterygota</taxon>
        <taxon>Neoptera</taxon>
        <taxon>Endopterygota</taxon>
        <taxon>Coleoptera</taxon>
        <taxon>Polyphaga</taxon>
        <taxon>Scarabaeiformia</taxon>
        <taxon>Scarabaeidae</taxon>
        <taxon>Rutelinae</taxon>
        <taxon>Popillia</taxon>
    </lineage>
</organism>
<feature type="compositionally biased region" description="Acidic residues" evidence="1">
    <location>
        <begin position="645"/>
        <end position="657"/>
    </location>
</feature>
<dbReference type="Proteomes" id="UP001458880">
    <property type="component" value="Unassembled WGS sequence"/>
</dbReference>
<comment type="caution">
    <text evidence="3">The sequence shown here is derived from an EMBL/GenBank/DDBJ whole genome shotgun (WGS) entry which is preliminary data.</text>
</comment>
<name>A0AAW1LBM3_POPJA</name>
<dbReference type="Gene3D" id="3.30.70.270">
    <property type="match status" value="2"/>
</dbReference>
<feature type="compositionally biased region" description="Polar residues" evidence="1">
    <location>
        <begin position="1"/>
        <end position="11"/>
    </location>
</feature>
<keyword evidence="3" id="KW-0808">Transferase</keyword>
<dbReference type="InterPro" id="IPR043502">
    <property type="entry name" value="DNA/RNA_pol_sf"/>
</dbReference>
<evidence type="ECO:0000313" key="4">
    <source>
        <dbReference type="Proteomes" id="UP001458880"/>
    </source>
</evidence>
<dbReference type="PROSITE" id="PS50878">
    <property type="entry name" value="RT_POL"/>
    <property type="match status" value="1"/>
</dbReference>
<keyword evidence="3" id="KW-0695">RNA-directed DNA polymerase</keyword>
<evidence type="ECO:0000313" key="3">
    <source>
        <dbReference type="EMBL" id="KAK9731136.1"/>
    </source>
</evidence>
<gene>
    <name evidence="3" type="ORF">QE152_g13935</name>
</gene>
<dbReference type="InterPro" id="IPR051320">
    <property type="entry name" value="Viral_Replic_Matur_Polypro"/>
</dbReference>
<dbReference type="PANTHER" id="PTHR33064:SF37">
    <property type="entry name" value="RIBONUCLEASE H"/>
    <property type="match status" value="1"/>
</dbReference>
<dbReference type="AlphaFoldDB" id="A0AAW1LBM3"/>
<dbReference type="SUPFAM" id="SSF56672">
    <property type="entry name" value="DNA/RNA polymerases"/>
    <property type="match status" value="1"/>
</dbReference>
<dbReference type="InterPro" id="IPR043128">
    <property type="entry name" value="Rev_trsase/Diguanyl_cyclase"/>
</dbReference>
<accession>A0AAW1LBM3</accession>
<sequence length="674" mass="77279">MDSGDNHLSNADDNDSLEGARLPEKNIRADETTEFAQVPFHVAADMSKIIGSFDGDKDTRNAEKWLQAIDSSARLNFWPNNYTLETDNYTLETRAHLRGPATFWFDAKRDIIDSWDTFKIEFRKTYTTVESLSEKWDRMRARKQGKTEAIVSYFYEKVELCKKLSLTFDEAKEEILNGLLNKKVELCKKLSLTFDEAKEEILNGLLNKDIAMNIMVKAYYDFDTLLKDIIAVDRVRELKDIDVSEISKTNFKVVGDVEIEPLNERQVRVVRNSKNMVLRIYNSCEHAIALEDNQTLEIDENNYANNVENIPENRSITLDMLNIADDISENQKLESYDLIQEYRDCIALSFDELGCTNIMTMDIIDSNIPVRCQPYKVSPSDRETIARLVDEMKSTGIIADTSSPYASPVLLVTKKNGEPPLVVDYRKLNKQTVRINYPIPSLDEQFQYLASSKVFASLDLANGYMQVLLTKSASEKTAFITPDTTEKIKPLIFGLTNAPYEFVRLMNLVLGPLRNKICCCYLDDATIPAKNCNELLSRIKLVLSAYRDAKLTLNINKCEFGKTETDYLVYVIYEGGLKPGPRAIEDFPEPKNVHDIRRFLGLSGFFRKFILNYAIIARPLSELTKLNTYESDDDEEVSYERKEDTDEDEQDKAEEYEIPNDVVLNKLLIRARTL</sequence>
<keyword evidence="3" id="KW-0548">Nucleotidyltransferase</keyword>
<dbReference type="CDD" id="cd01647">
    <property type="entry name" value="RT_LTR"/>
    <property type="match status" value="1"/>
</dbReference>
<dbReference type="Gene3D" id="3.10.10.10">
    <property type="entry name" value="HIV Type 1 Reverse Transcriptase, subunit A, domain 1"/>
    <property type="match status" value="1"/>
</dbReference>
<evidence type="ECO:0000259" key="2">
    <source>
        <dbReference type="PROSITE" id="PS50878"/>
    </source>
</evidence>
<dbReference type="EMBL" id="JASPKY010000137">
    <property type="protein sequence ID" value="KAK9731136.1"/>
    <property type="molecule type" value="Genomic_DNA"/>
</dbReference>
<dbReference type="PANTHER" id="PTHR33064">
    <property type="entry name" value="POL PROTEIN"/>
    <property type="match status" value="1"/>
</dbReference>
<keyword evidence="4" id="KW-1185">Reference proteome</keyword>